<accession>A0A096BYQ7</accession>
<dbReference type="PANTHER" id="PTHR11803">
    <property type="entry name" value="2-IMINOBUTANOATE/2-IMINOPROPANOATE DEAMINASE RIDA"/>
    <property type="match status" value="1"/>
</dbReference>
<dbReference type="CDD" id="cd00448">
    <property type="entry name" value="YjgF_YER057c_UK114_family"/>
    <property type="match status" value="1"/>
</dbReference>
<evidence type="ECO:0000313" key="3">
    <source>
        <dbReference type="Proteomes" id="UP000029628"/>
    </source>
</evidence>
<dbReference type="InterPro" id="IPR035959">
    <property type="entry name" value="RutC-like_sf"/>
</dbReference>
<dbReference type="RefSeq" id="WP_038151447.1">
    <property type="nucleotide sequence ID" value="NZ_JRNT01000006.1"/>
</dbReference>
<dbReference type="GO" id="GO:0005829">
    <property type="term" value="C:cytosol"/>
    <property type="evidence" value="ECO:0007669"/>
    <property type="project" value="TreeGrafter"/>
</dbReference>
<gene>
    <name evidence="2" type="ORF">HMPREF0872_01925</name>
</gene>
<evidence type="ECO:0000313" key="2">
    <source>
        <dbReference type="EMBL" id="KGF47872.1"/>
    </source>
</evidence>
<dbReference type="SUPFAM" id="SSF55298">
    <property type="entry name" value="YjgF-like"/>
    <property type="match status" value="1"/>
</dbReference>
<dbReference type="EMBL" id="JRNT01000006">
    <property type="protein sequence ID" value="KGF47872.1"/>
    <property type="molecule type" value="Genomic_DNA"/>
</dbReference>
<comment type="caution">
    <text evidence="2">The sequence shown here is derived from an EMBL/GenBank/DDBJ whole genome shotgun (WGS) entry which is preliminary data.</text>
</comment>
<dbReference type="InterPro" id="IPR006056">
    <property type="entry name" value="RidA"/>
</dbReference>
<dbReference type="PANTHER" id="PTHR11803:SF58">
    <property type="entry name" value="PROTEIN HMF1-RELATED"/>
    <property type="match status" value="1"/>
</dbReference>
<comment type="similarity">
    <text evidence="1">Belongs to the RutC family.</text>
</comment>
<dbReference type="Proteomes" id="UP000029628">
    <property type="component" value="Unassembled WGS sequence"/>
</dbReference>
<dbReference type="NCBIfam" id="TIGR00004">
    <property type="entry name" value="Rid family detoxifying hydrolase"/>
    <property type="match status" value="1"/>
</dbReference>
<dbReference type="GO" id="GO:0019239">
    <property type="term" value="F:deaminase activity"/>
    <property type="evidence" value="ECO:0007669"/>
    <property type="project" value="TreeGrafter"/>
</dbReference>
<dbReference type="FunFam" id="3.30.1330.40:FF:000001">
    <property type="entry name" value="L-PSP family endoribonuclease"/>
    <property type="match status" value="1"/>
</dbReference>
<reference evidence="2 3" key="1">
    <citation type="submission" date="2014-07" db="EMBL/GenBank/DDBJ databases">
        <authorList>
            <person name="McCorrison J."/>
            <person name="Sanka R."/>
            <person name="Torralba M."/>
            <person name="Gillis M."/>
            <person name="Haft D.H."/>
            <person name="Methe B."/>
            <person name="Sutton G."/>
            <person name="Nelson K.E."/>
        </authorList>
    </citation>
    <scope>NUCLEOTIDE SEQUENCE [LARGE SCALE GENOMIC DNA]</scope>
    <source>
        <strain evidence="2 3">DNF00314</strain>
    </source>
</reference>
<dbReference type="InterPro" id="IPR006175">
    <property type="entry name" value="YjgF/YER057c/UK114"/>
</dbReference>
<dbReference type="Gene3D" id="3.30.1330.40">
    <property type="entry name" value="RutC-like"/>
    <property type="match status" value="1"/>
</dbReference>
<dbReference type="eggNOG" id="COG0251">
    <property type="taxonomic scope" value="Bacteria"/>
</dbReference>
<dbReference type="Pfam" id="PF01042">
    <property type="entry name" value="Ribonuc_L-PSP"/>
    <property type="match status" value="1"/>
</dbReference>
<evidence type="ECO:0000256" key="1">
    <source>
        <dbReference type="ARBA" id="ARBA00010552"/>
    </source>
</evidence>
<sequence>MKTIHTNQAPKALGPYSQAKISGNLIYISGQIGIDPSTNRPQEGIREQVEQICKNIEAILHEAGSDYSKVIKTTCLLANIEDFGEFNDIYSNYFISKPARSCFAVKDIPAGMLAEVEVIAEI</sequence>
<dbReference type="AlphaFoldDB" id="A0A096BYQ7"/>
<proteinExistence type="inferred from homology"/>
<organism evidence="2 3">
    <name type="scientific">Veillonella montpellierensis DNF00314</name>
    <dbReference type="NCBI Taxonomy" id="1401067"/>
    <lineage>
        <taxon>Bacteria</taxon>
        <taxon>Bacillati</taxon>
        <taxon>Bacillota</taxon>
        <taxon>Negativicutes</taxon>
        <taxon>Veillonellales</taxon>
        <taxon>Veillonellaceae</taxon>
        <taxon>Veillonella</taxon>
    </lineage>
</organism>
<keyword evidence="3" id="KW-1185">Reference proteome</keyword>
<protein>
    <submittedName>
        <fullName evidence="2">Regulator</fullName>
    </submittedName>
</protein>
<name>A0A096BYQ7_9FIRM</name>